<dbReference type="InterPro" id="IPR029020">
    <property type="entry name" value="Ammonium/urea_transptr"/>
</dbReference>
<dbReference type="Gene3D" id="1.10.3430.10">
    <property type="entry name" value="Ammonium transporter AmtB like domains"/>
    <property type="match status" value="1"/>
</dbReference>
<feature type="transmembrane region" description="Helical" evidence="9">
    <location>
        <begin position="485"/>
        <end position="504"/>
    </location>
</feature>
<keyword evidence="5 9" id="KW-1133">Transmembrane helix</keyword>
<feature type="transmembrane region" description="Helical" evidence="9">
    <location>
        <begin position="70"/>
        <end position="88"/>
    </location>
</feature>
<feature type="transmembrane region" description="Helical" evidence="9">
    <location>
        <begin position="429"/>
        <end position="448"/>
    </location>
</feature>
<feature type="compositionally biased region" description="Low complexity" evidence="8">
    <location>
        <begin position="301"/>
        <end position="313"/>
    </location>
</feature>
<keyword evidence="4 9" id="KW-0812">Transmembrane</keyword>
<feature type="transmembrane region" description="Helical" evidence="9">
    <location>
        <begin position="144"/>
        <end position="162"/>
    </location>
</feature>
<feature type="transmembrane region" description="Helical" evidence="9">
    <location>
        <begin position="174"/>
        <end position="192"/>
    </location>
</feature>
<keyword evidence="6 9" id="KW-0472">Membrane</keyword>
<dbReference type="GO" id="GO:0008519">
    <property type="term" value="F:ammonium channel activity"/>
    <property type="evidence" value="ECO:0007669"/>
    <property type="project" value="InterPro"/>
</dbReference>
<evidence type="ECO:0000256" key="1">
    <source>
        <dbReference type="ARBA" id="ARBA00004141"/>
    </source>
</evidence>
<evidence type="ECO:0000313" key="12">
    <source>
        <dbReference type="Proteomes" id="UP000800200"/>
    </source>
</evidence>
<evidence type="ECO:0000259" key="10">
    <source>
        <dbReference type="Pfam" id="PF00909"/>
    </source>
</evidence>
<evidence type="ECO:0000256" key="4">
    <source>
        <dbReference type="ARBA" id="ARBA00022692"/>
    </source>
</evidence>
<protein>
    <submittedName>
        <fullName evidence="11">Rh-like protein/ammonium transporter</fullName>
    </submittedName>
</protein>
<evidence type="ECO:0000256" key="9">
    <source>
        <dbReference type="SAM" id="Phobius"/>
    </source>
</evidence>
<sequence>MMELYQFGQVPAPKSTMEANLSEIVSHPELYYEGADIAMMITASALVFLMIPGIALVYSGVADCHSTVTLARIPLITTAFIGFQWYLWGYTLTFSPSISVNDSGHFAWYGGDPKTNVFRDVLARPVGIQGPGPGPMTGPKIPELVFALYQGMFACFTASIVSGGIMKKALTGRFLLFISLWSLLVYNPIARWTWHPQGWSRIRGAMDFAGGTAVHVCSGATVAAYSIFFQLEVRGWKFRNLWNSRWRRDRRARSAEQNASNISGKDIPLGEIQSDDKTTAGPSHAATSEARSRGQDDRVEGQSSSGTTESQSTNETHHINGPRSRSVGEAQNDQRRRRREDILDLEMRHLEEFTSHNVTNAVLGTTLLWFGWFGFNGGSALGSNLRAASACLATHIAACAGGSAGLLMEWVFAGQSKYLKKRKKYPPSILGFCDGAIAGLVAITPAAGFVPVKLASIFGIVAAIICKVLRFYVRPRLLPYDNLDICAVHAGGGFVGMLLTAFLASDEVTGLDGYSRLVSRTTGQRVRNQLLDVSAGFFYSFAATFVILLGLKFLRFLFHRADKVDMETRAVVIKDKLVALPQHNLCNNM</sequence>
<feature type="domain" description="Ammonium transporter AmtB-like" evidence="10">
    <location>
        <begin position="38"/>
        <end position="222"/>
    </location>
</feature>
<dbReference type="InterPro" id="IPR024041">
    <property type="entry name" value="NH4_transpt_AmtB-like_dom"/>
</dbReference>
<feature type="compositionally biased region" description="Basic and acidic residues" evidence="8">
    <location>
        <begin position="290"/>
        <end position="300"/>
    </location>
</feature>
<dbReference type="EMBL" id="ML994615">
    <property type="protein sequence ID" value="KAF2192482.1"/>
    <property type="molecule type" value="Genomic_DNA"/>
</dbReference>
<name>A0A6A6END9_9PEZI</name>
<evidence type="ECO:0000256" key="8">
    <source>
        <dbReference type="SAM" id="MobiDB-lite"/>
    </source>
</evidence>
<feature type="transmembrane region" description="Helical" evidence="9">
    <location>
        <begin position="454"/>
        <end position="473"/>
    </location>
</feature>
<feature type="transmembrane region" description="Helical" evidence="9">
    <location>
        <begin position="537"/>
        <end position="558"/>
    </location>
</feature>
<evidence type="ECO:0000313" key="11">
    <source>
        <dbReference type="EMBL" id="KAF2192482.1"/>
    </source>
</evidence>
<evidence type="ECO:0000256" key="7">
    <source>
        <dbReference type="ARBA" id="ARBA00023177"/>
    </source>
</evidence>
<evidence type="ECO:0000256" key="2">
    <source>
        <dbReference type="ARBA" id="ARBA00005887"/>
    </source>
</evidence>
<dbReference type="InterPro" id="IPR001905">
    <property type="entry name" value="Ammonium_transpt"/>
</dbReference>
<gene>
    <name evidence="11" type="ORF">K469DRAFT_717022</name>
</gene>
<dbReference type="GO" id="GO:0005886">
    <property type="term" value="C:plasma membrane"/>
    <property type="evidence" value="ECO:0007669"/>
    <property type="project" value="TreeGrafter"/>
</dbReference>
<evidence type="ECO:0000256" key="5">
    <source>
        <dbReference type="ARBA" id="ARBA00022989"/>
    </source>
</evidence>
<feature type="transmembrane region" description="Helical" evidence="9">
    <location>
        <begin position="37"/>
        <end position="58"/>
    </location>
</feature>
<dbReference type="OrthoDB" id="534912at2759"/>
<evidence type="ECO:0000256" key="3">
    <source>
        <dbReference type="ARBA" id="ARBA00022448"/>
    </source>
</evidence>
<dbReference type="Proteomes" id="UP000800200">
    <property type="component" value="Unassembled WGS sequence"/>
</dbReference>
<dbReference type="PANTHER" id="PTHR43029">
    <property type="entry name" value="AMMONIUM TRANSPORTER MEP2"/>
    <property type="match status" value="1"/>
</dbReference>
<dbReference type="Pfam" id="PF00909">
    <property type="entry name" value="Ammonium_transp"/>
    <property type="match status" value="2"/>
</dbReference>
<proteinExistence type="inferred from homology"/>
<keyword evidence="12" id="KW-1185">Reference proteome</keyword>
<dbReference type="AlphaFoldDB" id="A0A6A6END9"/>
<organism evidence="11 12">
    <name type="scientific">Zopfia rhizophila CBS 207.26</name>
    <dbReference type="NCBI Taxonomy" id="1314779"/>
    <lineage>
        <taxon>Eukaryota</taxon>
        <taxon>Fungi</taxon>
        <taxon>Dikarya</taxon>
        <taxon>Ascomycota</taxon>
        <taxon>Pezizomycotina</taxon>
        <taxon>Dothideomycetes</taxon>
        <taxon>Dothideomycetes incertae sedis</taxon>
        <taxon>Zopfiaceae</taxon>
        <taxon>Zopfia</taxon>
    </lineage>
</organism>
<feature type="transmembrane region" description="Helical" evidence="9">
    <location>
        <begin position="387"/>
        <end position="408"/>
    </location>
</feature>
<dbReference type="PANTHER" id="PTHR43029:SF10">
    <property type="entry name" value="AMMONIUM TRANSPORTER MEP2"/>
    <property type="match status" value="1"/>
</dbReference>
<accession>A0A6A6END9</accession>
<feature type="transmembrane region" description="Helical" evidence="9">
    <location>
        <begin position="357"/>
        <end position="375"/>
    </location>
</feature>
<keyword evidence="7" id="KW-0924">Ammonia transport</keyword>
<keyword evidence="3" id="KW-0813">Transport</keyword>
<feature type="transmembrane region" description="Helical" evidence="9">
    <location>
        <begin position="212"/>
        <end position="231"/>
    </location>
</feature>
<comment type="subcellular location">
    <subcellularLocation>
        <location evidence="1">Membrane</location>
        <topology evidence="1">Multi-pass membrane protein</topology>
    </subcellularLocation>
</comment>
<feature type="region of interest" description="Disordered" evidence="8">
    <location>
        <begin position="249"/>
        <end position="337"/>
    </location>
</feature>
<evidence type="ECO:0000256" key="6">
    <source>
        <dbReference type="ARBA" id="ARBA00023136"/>
    </source>
</evidence>
<feature type="domain" description="Ammonium transporter AmtB-like" evidence="10">
    <location>
        <begin position="349"/>
        <end position="557"/>
    </location>
</feature>
<comment type="similarity">
    <text evidence="2">Belongs to the ammonia transporter channel (TC 1.A.11.2) family.</text>
</comment>
<reference evidence="11" key="1">
    <citation type="journal article" date="2020" name="Stud. Mycol.">
        <title>101 Dothideomycetes genomes: a test case for predicting lifestyles and emergence of pathogens.</title>
        <authorList>
            <person name="Haridas S."/>
            <person name="Albert R."/>
            <person name="Binder M."/>
            <person name="Bloem J."/>
            <person name="Labutti K."/>
            <person name="Salamov A."/>
            <person name="Andreopoulos B."/>
            <person name="Baker S."/>
            <person name="Barry K."/>
            <person name="Bills G."/>
            <person name="Bluhm B."/>
            <person name="Cannon C."/>
            <person name="Castanera R."/>
            <person name="Culley D."/>
            <person name="Daum C."/>
            <person name="Ezra D."/>
            <person name="Gonzalez J."/>
            <person name="Henrissat B."/>
            <person name="Kuo A."/>
            <person name="Liang C."/>
            <person name="Lipzen A."/>
            <person name="Lutzoni F."/>
            <person name="Magnuson J."/>
            <person name="Mondo S."/>
            <person name="Nolan M."/>
            <person name="Ohm R."/>
            <person name="Pangilinan J."/>
            <person name="Park H.-J."/>
            <person name="Ramirez L."/>
            <person name="Alfaro M."/>
            <person name="Sun H."/>
            <person name="Tritt A."/>
            <person name="Yoshinaga Y."/>
            <person name="Zwiers L.-H."/>
            <person name="Turgeon B."/>
            <person name="Goodwin S."/>
            <person name="Spatafora J."/>
            <person name="Crous P."/>
            <person name="Grigoriev I."/>
        </authorList>
    </citation>
    <scope>NUCLEOTIDE SEQUENCE</scope>
    <source>
        <strain evidence="11">CBS 207.26</strain>
    </source>
</reference>
<dbReference type="SUPFAM" id="SSF111352">
    <property type="entry name" value="Ammonium transporter"/>
    <property type="match status" value="2"/>
</dbReference>